<protein>
    <submittedName>
        <fullName evidence="3">BTB domain-containing protein</fullName>
    </submittedName>
</protein>
<accession>A0A914Q5D0</accession>
<reference evidence="3" key="1">
    <citation type="submission" date="2022-11" db="UniProtKB">
        <authorList>
            <consortium name="WormBaseParasite"/>
        </authorList>
    </citation>
    <scope>IDENTIFICATION</scope>
</reference>
<proteinExistence type="predicted"/>
<dbReference type="Proteomes" id="UP000887578">
    <property type="component" value="Unplaced"/>
</dbReference>
<organism evidence="2 3">
    <name type="scientific">Panagrolaimus davidi</name>
    <dbReference type="NCBI Taxonomy" id="227884"/>
    <lineage>
        <taxon>Eukaryota</taxon>
        <taxon>Metazoa</taxon>
        <taxon>Ecdysozoa</taxon>
        <taxon>Nematoda</taxon>
        <taxon>Chromadorea</taxon>
        <taxon>Rhabditida</taxon>
        <taxon>Tylenchina</taxon>
        <taxon>Panagrolaimomorpha</taxon>
        <taxon>Panagrolaimoidea</taxon>
        <taxon>Panagrolaimidae</taxon>
        <taxon>Panagrolaimus</taxon>
    </lineage>
</organism>
<evidence type="ECO:0000313" key="3">
    <source>
        <dbReference type="WBParaSite" id="PDA_v2.g26105.t1"/>
    </source>
</evidence>
<evidence type="ECO:0000256" key="1">
    <source>
        <dbReference type="SAM" id="MobiDB-lite"/>
    </source>
</evidence>
<feature type="region of interest" description="Disordered" evidence="1">
    <location>
        <begin position="535"/>
        <end position="579"/>
    </location>
</feature>
<dbReference type="AlphaFoldDB" id="A0A914Q5D0"/>
<name>A0A914Q5D0_9BILA</name>
<keyword evidence="2" id="KW-1185">Reference proteome</keyword>
<sequence length="579" mass="65769">MISQNDGTQWLSMDNTDFVSCISPLPPCFVSDDSEVETVVDSDSEESDVKFADNSISLRDQFFNALQDVFKKQDPTDQLFDIVFMVKNKEIYAHMLILRLCGATKLIKYIEENGTGDTVKKIDMNFVDGNQLTFDDLYIFTKSLYFNNVENDLTPSNVMLLSNLEIKHATLVQLLNQRIFKADAKTLFDKVFDWAKKNACVQKDDSKGTVYREVLGEALSLIPFNEMSQIQIFEVYDTGILTSTEILFYLRPIVTANDKTVTLLPSKIGFVENNSESTQKVASTTKIESIELLNRVTTSSETKNERSLKNEHKPLEKTNKFETLKPCAIPPFINKEMNGFNKRPPISAQPSFENGNEPVDIAKLIEQAEDIKYDLEKLSTVEKSIEEPEQYALLIKASREGRSGLEQILTKIDEAPVTPETVQEYRNRVVELAQFLLNLEDQLSHKLKKSADIHDKYKNAFEKTDDAKEVAEKVLHEINPPTTSLHHVQKTTKTILKDAEELGKTQISLPLAADLQTKCKELQAISENVNKKKLDFDMSESSGKRKPFNEDFSPPIGRNQRVSYEGPSSLLRSLNEDKW</sequence>
<evidence type="ECO:0000313" key="2">
    <source>
        <dbReference type="Proteomes" id="UP000887578"/>
    </source>
</evidence>
<dbReference type="WBParaSite" id="PDA_v2.g26105.t1">
    <property type="protein sequence ID" value="PDA_v2.g26105.t1"/>
    <property type="gene ID" value="PDA_v2.g26105"/>
</dbReference>